<dbReference type="SMART" id="SM00382">
    <property type="entry name" value="AAA"/>
    <property type="match status" value="1"/>
</dbReference>
<dbReference type="PROSITE" id="PS50893">
    <property type="entry name" value="ABC_TRANSPORTER_2"/>
    <property type="match status" value="1"/>
</dbReference>
<dbReference type="InterPro" id="IPR027417">
    <property type="entry name" value="P-loop_NTPase"/>
</dbReference>
<keyword evidence="3" id="KW-0547">Nucleotide-binding</keyword>
<dbReference type="GO" id="GO:0016887">
    <property type="term" value="F:ATP hydrolysis activity"/>
    <property type="evidence" value="ECO:0007669"/>
    <property type="project" value="InterPro"/>
</dbReference>
<keyword evidence="2" id="KW-0813">Transport</keyword>
<dbReference type="EMBL" id="LSFN01000006">
    <property type="protein sequence ID" value="OAB75848.1"/>
    <property type="molecule type" value="Genomic_DNA"/>
</dbReference>
<evidence type="ECO:0000256" key="3">
    <source>
        <dbReference type="ARBA" id="ARBA00022741"/>
    </source>
</evidence>
<dbReference type="Proteomes" id="UP000077134">
    <property type="component" value="Unassembled WGS sequence"/>
</dbReference>
<dbReference type="STRING" id="1763538.LPB68_15655"/>
<dbReference type="PANTHER" id="PTHR43335">
    <property type="entry name" value="ABC TRANSPORTER, ATP-BINDING PROTEIN"/>
    <property type="match status" value="1"/>
</dbReference>
<accession>A0A167EST6</accession>
<dbReference type="Gene3D" id="3.40.50.300">
    <property type="entry name" value="P-loop containing nucleotide triphosphate hydrolases"/>
    <property type="match status" value="1"/>
</dbReference>
<dbReference type="PROSITE" id="PS00211">
    <property type="entry name" value="ABC_TRANSPORTER_1"/>
    <property type="match status" value="1"/>
</dbReference>
<comment type="caution">
    <text evidence="6">The sequence shown here is derived from an EMBL/GenBank/DDBJ whole genome shotgun (WGS) entry which is preliminary data.</text>
</comment>
<organism evidence="6 7">
    <name type="scientific">Paenibacillus crassostreae</name>
    <dbReference type="NCBI Taxonomy" id="1763538"/>
    <lineage>
        <taxon>Bacteria</taxon>
        <taxon>Bacillati</taxon>
        <taxon>Bacillota</taxon>
        <taxon>Bacilli</taxon>
        <taxon>Bacillales</taxon>
        <taxon>Paenibacillaceae</taxon>
        <taxon>Paenibacillus</taxon>
    </lineage>
</organism>
<dbReference type="AlphaFoldDB" id="A0A167EST6"/>
<dbReference type="PANTHER" id="PTHR43335:SF11">
    <property type="entry name" value="ABC TRANSPORTER RELATED"/>
    <property type="match status" value="1"/>
</dbReference>
<keyword evidence="4 6" id="KW-0067">ATP-binding</keyword>
<dbReference type="CDD" id="cd03230">
    <property type="entry name" value="ABC_DR_subfamily_A"/>
    <property type="match status" value="1"/>
</dbReference>
<dbReference type="InterPro" id="IPR025302">
    <property type="entry name" value="DrrA1/2-like_C"/>
</dbReference>
<reference evidence="6 7" key="1">
    <citation type="submission" date="2016-02" db="EMBL/GenBank/DDBJ databases">
        <title>Paenibacillus sp. LPB0068, isolated from Crassostrea gigas.</title>
        <authorList>
            <person name="Shin S.-K."/>
            <person name="Yi H."/>
        </authorList>
    </citation>
    <scope>NUCLEOTIDE SEQUENCE [LARGE SCALE GENOMIC DNA]</scope>
    <source>
        <strain evidence="6 7">LPB0068</strain>
    </source>
</reference>
<dbReference type="InterPro" id="IPR003593">
    <property type="entry name" value="AAA+_ATPase"/>
</dbReference>
<evidence type="ECO:0000313" key="7">
    <source>
        <dbReference type="Proteomes" id="UP000077134"/>
    </source>
</evidence>
<proteinExistence type="inferred from homology"/>
<comment type="similarity">
    <text evidence="1">Belongs to the ABC transporter superfamily.</text>
</comment>
<dbReference type="Pfam" id="PF13732">
    <property type="entry name" value="DrrA1-3_C"/>
    <property type="match status" value="1"/>
</dbReference>
<gene>
    <name evidence="6" type="ORF">PNBC_07365</name>
</gene>
<evidence type="ECO:0000259" key="5">
    <source>
        <dbReference type="PROSITE" id="PS50893"/>
    </source>
</evidence>
<dbReference type="OrthoDB" id="9804819at2"/>
<name>A0A167EST6_9BACL</name>
<dbReference type="SUPFAM" id="SSF52540">
    <property type="entry name" value="P-loop containing nucleoside triphosphate hydrolases"/>
    <property type="match status" value="1"/>
</dbReference>
<sequence length="305" mass="34019">MDLLQVIELTKNYGNESAVRGLTFELEQGKCVALLGPNGAGKTTTLRMLARLLQPTSGQISFGEHGGISDYRMLLGYLPQQPMFYGWMTGYEYMYLVAGLSGMGVKQAQNRSEDALERVGLQNAASKRISGYSGGMKQRLGLAQALIHEPKLLLLDEPVSALDPIGRREVIELVRQLRSETTVLFSTHVLHDAEEICDDILVMANGRLVKQGTLASLREEYRDPLVIVQVEREPSALLWLNSLKTKPYILEADIKGDIAKLWVQELQTARDELMKDATDHKIPLVKFEVGSSSLEDMFVKVVNER</sequence>
<dbReference type="InterPro" id="IPR003439">
    <property type="entry name" value="ABC_transporter-like_ATP-bd"/>
</dbReference>
<evidence type="ECO:0000256" key="1">
    <source>
        <dbReference type="ARBA" id="ARBA00005417"/>
    </source>
</evidence>
<dbReference type="GO" id="GO:0005524">
    <property type="term" value="F:ATP binding"/>
    <property type="evidence" value="ECO:0007669"/>
    <property type="project" value="UniProtKB-KW"/>
</dbReference>
<dbReference type="RefSeq" id="WP_068656760.1">
    <property type="nucleotide sequence ID" value="NZ_CP017770.1"/>
</dbReference>
<feature type="domain" description="ABC transporter" evidence="5">
    <location>
        <begin position="4"/>
        <end position="230"/>
    </location>
</feature>
<keyword evidence="7" id="KW-1185">Reference proteome</keyword>
<evidence type="ECO:0000313" key="6">
    <source>
        <dbReference type="EMBL" id="OAB75848.1"/>
    </source>
</evidence>
<evidence type="ECO:0000256" key="2">
    <source>
        <dbReference type="ARBA" id="ARBA00022448"/>
    </source>
</evidence>
<evidence type="ECO:0000256" key="4">
    <source>
        <dbReference type="ARBA" id="ARBA00022840"/>
    </source>
</evidence>
<dbReference type="KEGG" id="pcx:LPB68_15655"/>
<dbReference type="Pfam" id="PF00005">
    <property type="entry name" value="ABC_tran"/>
    <property type="match status" value="1"/>
</dbReference>
<protein>
    <submittedName>
        <fullName evidence="6">ABC transporter ATP-binding protein</fullName>
    </submittedName>
</protein>
<dbReference type="InterPro" id="IPR017871">
    <property type="entry name" value="ABC_transporter-like_CS"/>
</dbReference>